<keyword evidence="8" id="KW-0805">Transcription regulation</keyword>
<comment type="subcellular location">
    <subcellularLocation>
        <location evidence="1">Cytoplasm</location>
    </subcellularLocation>
</comment>
<reference evidence="13 14" key="1">
    <citation type="submission" date="2016-10" db="EMBL/GenBank/DDBJ databases">
        <authorList>
            <person name="de Groot N.N."/>
        </authorList>
    </citation>
    <scope>NUCLEOTIDE SEQUENCE [LARGE SCALE GENOMIC DNA]</scope>
    <source>
        <strain evidence="13 14">CGMCC 4.6858</strain>
    </source>
</reference>
<dbReference type="STRING" id="1045774.SAMN05421872_106129"/>
<evidence type="ECO:0000256" key="2">
    <source>
        <dbReference type="ARBA" id="ARBA00007957"/>
    </source>
</evidence>
<name>A0A1G6SH18_9ACTN</name>
<dbReference type="GO" id="GO:0005829">
    <property type="term" value="C:cytosol"/>
    <property type="evidence" value="ECO:0007669"/>
    <property type="project" value="TreeGrafter"/>
</dbReference>
<keyword evidence="10" id="KW-0804">Transcription</keyword>
<dbReference type="Gene3D" id="3.30.1490.190">
    <property type="match status" value="1"/>
</dbReference>
<proteinExistence type="inferred from homology"/>
<dbReference type="GO" id="GO:0008270">
    <property type="term" value="F:zinc ion binding"/>
    <property type="evidence" value="ECO:0007669"/>
    <property type="project" value="TreeGrafter"/>
</dbReference>
<evidence type="ECO:0000256" key="11">
    <source>
        <dbReference type="PIRSR" id="PIRSR602481-1"/>
    </source>
</evidence>
<dbReference type="CDD" id="cd07153">
    <property type="entry name" value="Fur_like"/>
    <property type="match status" value="1"/>
</dbReference>
<feature type="binding site" evidence="12">
    <location>
        <position position="128"/>
    </location>
    <ligand>
        <name>Fe cation</name>
        <dbReference type="ChEBI" id="CHEBI:24875"/>
    </ligand>
</feature>
<protein>
    <submittedName>
        <fullName evidence="13">Fur family transcriptional regulator, ferric uptake regulator</fullName>
    </submittedName>
</protein>
<comment type="cofactor">
    <cofactor evidence="11">
        <name>Zn(2+)</name>
        <dbReference type="ChEBI" id="CHEBI:29105"/>
    </cofactor>
    <text evidence="11">Binds 1 zinc ion per subunit.</text>
</comment>
<evidence type="ECO:0000256" key="5">
    <source>
        <dbReference type="ARBA" id="ARBA00022491"/>
    </source>
</evidence>
<dbReference type="InterPro" id="IPR036390">
    <property type="entry name" value="WH_DNA-bd_sf"/>
</dbReference>
<feature type="binding site" evidence="12">
    <location>
        <position position="145"/>
    </location>
    <ligand>
        <name>Fe cation</name>
        <dbReference type="ChEBI" id="CHEBI:24875"/>
    </ligand>
</feature>
<keyword evidence="5" id="KW-0678">Repressor</keyword>
<feature type="binding site" evidence="11">
    <location>
        <position position="156"/>
    </location>
    <ligand>
        <name>Zn(2+)</name>
        <dbReference type="ChEBI" id="CHEBI:29105"/>
    </ligand>
</feature>
<dbReference type="GO" id="GO:0003700">
    <property type="term" value="F:DNA-binding transcription factor activity"/>
    <property type="evidence" value="ECO:0007669"/>
    <property type="project" value="InterPro"/>
</dbReference>
<dbReference type="GO" id="GO:1900376">
    <property type="term" value="P:regulation of secondary metabolite biosynthetic process"/>
    <property type="evidence" value="ECO:0007669"/>
    <property type="project" value="TreeGrafter"/>
</dbReference>
<comment type="subunit">
    <text evidence="3">Homodimer.</text>
</comment>
<keyword evidence="9" id="KW-0238">DNA-binding</keyword>
<keyword evidence="12" id="KW-0408">Iron</keyword>
<feature type="binding site" evidence="11">
    <location>
        <position position="116"/>
    </location>
    <ligand>
        <name>Zn(2+)</name>
        <dbReference type="ChEBI" id="CHEBI:29105"/>
    </ligand>
</feature>
<dbReference type="Pfam" id="PF01475">
    <property type="entry name" value="FUR"/>
    <property type="match status" value="1"/>
</dbReference>
<dbReference type="GO" id="GO:0000976">
    <property type="term" value="F:transcription cis-regulatory region binding"/>
    <property type="evidence" value="ECO:0007669"/>
    <property type="project" value="TreeGrafter"/>
</dbReference>
<evidence type="ECO:0000256" key="10">
    <source>
        <dbReference type="ARBA" id="ARBA00023163"/>
    </source>
</evidence>
<feature type="binding site" evidence="12">
    <location>
        <position position="107"/>
    </location>
    <ligand>
        <name>Fe cation</name>
        <dbReference type="ChEBI" id="CHEBI:24875"/>
    </ligand>
</feature>
<dbReference type="InterPro" id="IPR036388">
    <property type="entry name" value="WH-like_DNA-bd_sf"/>
</dbReference>
<evidence type="ECO:0000313" key="13">
    <source>
        <dbReference type="EMBL" id="SDD15456.1"/>
    </source>
</evidence>
<feature type="binding site" evidence="11">
    <location>
        <position position="113"/>
    </location>
    <ligand>
        <name>Zn(2+)</name>
        <dbReference type="ChEBI" id="CHEBI:29105"/>
    </ligand>
</feature>
<evidence type="ECO:0000256" key="8">
    <source>
        <dbReference type="ARBA" id="ARBA00023015"/>
    </source>
</evidence>
<keyword evidence="14" id="KW-1185">Reference proteome</keyword>
<evidence type="ECO:0000256" key="9">
    <source>
        <dbReference type="ARBA" id="ARBA00023125"/>
    </source>
</evidence>
<keyword evidence="4" id="KW-0963">Cytoplasm</keyword>
<dbReference type="InterPro" id="IPR043135">
    <property type="entry name" value="Fur_C"/>
</dbReference>
<dbReference type="Proteomes" id="UP000199034">
    <property type="component" value="Unassembled WGS sequence"/>
</dbReference>
<organism evidence="13 14">
    <name type="scientific">Nocardioides lianchengensis</name>
    <dbReference type="NCBI Taxonomy" id="1045774"/>
    <lineage>
        <taxon>Bacteria</taxon>
        <taxon>Bacillati</taxon>
        <taxon>Actinomycetota</taxon>
        <taxon>Actinomycetes</taxon>
        <taxon>Propionibacteriales</taxon>
        <taxon>Nocardioidaceae</taxon>
        <taxon>Nocardioides</taxon>
    </lineage>
</organism>
<dbReference type="PANTHER" id="PTHR33202">
    <property type="entry name" value="ZINC UPTAKE REGULATION PROTEIN"/>
    <property type="match status" value="1"/>
</dbReference>
<evidence type="ECO:0000256" key="6">
    <source>
        <dbReference type="ARBA" id="ARBA00022723"/>
    </source>
</evidence>
<evidence type="ECO:0000256" key="3">
    <source>
        <dbReference type="ARBA" id="ARBA00011738"/>
    </source>
</evidence>
<comment type="similarity">
    <text evidence="2">Belongs to the Fur family.</text>
</comment>
<keyword evidence="7 11" id="KW-0862">Zinc</keyword>
<dbReference type="EMBL" id="FMZM01000006">
    <property type="protein sequence ID" value="SDD15456.1"/>
    <property type="molecule type" value="Genomic_DNA"/>
</dbReference>
<dbReference type="AlphaFoldDB" id="A0A1G6SH18"/>
<dbReference type="SUPFAM" id="SSF46785">
    <property type="entry name" value="Winged helix' DNA-binding domain"/>
    <property type="match status" value="1"/>
</dbReference>
<accession>A0A1G6SH18</accession>
<evidence type="ECO:0000256" key="4">
    <source>
        <dbReference type="ARBA" id="ARBA00022490"/>
    </source>
</evidence>
<dbReference type="InterPro" id="IPR002481">
    <property type="entry name" value="FUR"/>
</dbReference>
<dbReference type="FunFam" id="1.10.10.10:FF:000459">
    <property type="entry name" value="Ferric uptake regulation protein"/>
    <property type="match status" value="1"/>
</dbReference>
<comment type="cofactor">
    <cofactor evidence="12">
        <name>Mn(2+)</name>
        <dbReference type="ChEBI" id="CHEBI:29035"/>
    </cofactor>
    <cofactor evidence="12">
        <name>Fe(2+)</name>
        <dbReference type="ChEBI" id="CHEBI:29033"/>
    </cofactor>
    <text evidence="12">Binds 1 Mn(2+) or Fe(2+) ion per subunit.</text>
</comment>
<dbReference type="PANTHER" id="PTHR33202:SF2">
    <property type="entry name" value="FERRIC UPTAKE REGULATION PROTEIN"/>
    <property type="match status" value="1"/>
</dbReference>
<evidence type="ECO:0000256" key="1">
    <source>
        <dbReference type="ARBA" id="ARBA00004496"/>
    </source>
</evidence>
<feature type="binding site" evidence="11">
    <location>
        <position position="153"/>
    </location>
    <ligand>
        <name>Zn(2+)</name>
        <dbReference type="ChEBI" id="CHEBI:29105"/>
    </ligand>
</feature>
<dbReference type="GO" id="GO:0045892">
    <property type="term" value="P:negative regulation of DNA-templated transcription"/>
    <property type="evidence" value="ECO:0007669"/>
    <property type="project" value="TreeGrafter"/>
</dbReference>
<evidence type="ECO:0000256" key="7">
    <source>
        <dbReference type="ARBA" id="ARBA00022833"/>
    </source>
</evidence>
<gene>
    <name evidence="13" type="ORF">SAMN05421872_106129</name>
</gene>
<evidence type="ECO:0000313" key="14">
    <source>
        <dbReference type="Proteomes" id="UP000199034"/>
    </source>
</evidence>
<sequence length="161" mass="17365">MRRVTAVGPASLVGWADAPTDPARPAVVTAPRQRSTRQRRALLAVLEQSDGFRSAQDLHGALRGQGDAVGLATVYRALQAMVDAGELDQVKTDAGEAVYRLCSAHHHHHHLVCRQCGRTVEVEGPAVERWATQVSSEHGFTDVRHTLELFGTCADCAPAQP</sequence>
<keyword evidence="6 11" id="KW-0479">Metal-binding</keyword>
<dbReference type="Gene3D" id="1.10.10.10">
    <property type="entry name" value="Winged helix-like DNA-binding domain superfamily/Winged helix DNA-binding domain"/>
    <property type="match status" value="1"/>
</dbReference>
<evidence type="ECO:0000256" key="12">
    <source>
        <dbReference type="PIRSR" id="PIRSR602481-2"/>
    </source>
</evidence>